<evidence type="ECO:0000256" key="2">
    <source>
        <dbReference type="PROSITE-ProRule" id="PRU00703"/>
    </source>
</evidence>
<dbReference type="InterPro" id="IPR000644">
    <property type="entry name" value="CBS_dom"/>
</dbReference>
<dbReference type="SMART" id="SM00116">
    <property type="entry name" value="CBS"/>
    <property type="match status" value="2"/>
</dbReference>
<dbReference type="Proteomes" id="UP001056535">
    <property type="component" value="Chromosome"/>
</dbReference>
<accession>A0ABY4YK86</accession>
<dbReference type="InterPro" id="IPR046342">
    <property type="entry name" value="CBS_dom_sf"/>
</dbReference>
<dbReference type="Pfam" id="PF00027">
    <property type="entry name" value="cNMP_binding"/>
    <property type="match status" value="1"/>
</dbReference>
<dbReference type="EMBL" id="CP099490">
    <property type="protein sequence ID" value="USQ76935.1"/>
    <property type="molecule type" value="Genomic_DNA"/>
</dbReference>
<dbReference type="InterPro" id="IPR018490">
    <property type="entry name" value="cNMP-bd_dom_sf"/>
</dbReference>
<evidence type="ECO:0000259" key="4">
    <source>
        <dbReference type="PROSITE" id="PS51371"/>
    </source>
</evidence>
<dbReference type="PANTHER" id="PTHR43080:SF2">
    <property type="entry name" value="CBS DOMAIN-CONTAINING PROTEIN"/>
    <property type="match status" value="1"/>
</dbReference>
<evidence type="ECO:0000313" key="6">
    <source>
        <dbReference type="Proteomes" id="UP001056535"/>
    </source>
</evidence>
<dbReference type="Gene3D" id="2.60.120.10">
    <property type="entry name" value="Jelly Rolls"/>
    <property type="match status" value="1"/>
</dbReference>
<evidence type="ECO:0000256" key="1">
    <source>
        <dbReference type="ARBA" id="ARBA00023122"/>
    </source>
</evidence>
<organism evidence="5 6">
    <name type="scientific">Ornithinimicrobium cryptoxanthini</name>
    <dbReference type="NCBI Taxonomy" id="2934161"/>
    <lineage>
        <taxon>Bacteria</taxon>
        <taxon>Bacillati</taxon>
        <taxon>Actinomycetota</taxon>
        <taxon>Actinomycetes</taxon>
        <taxon>Micrococcales</taxon>
        <taxon>Ornithinimicrobiaceae</taxon>
        <taxon>Ornithinimicrobium</taxon>
    </lineage>
</organism>
<dbReference type="InterPro" id="IPR018821">
    <property type="entry name" value="DUF294_put_nucleoTrafse_sb-bd"/>
</dbReference>
<sequence>MDAQVTEVADFLAAHAPFRELPRPLLSALVSSASIRYARRGTRILSVGESSRVMFVLRSGAVDITDSEGVLVERSDVGTSFGMSTLVERAPSRYDFTAIEDSLLLVVPEPSFRDLCQSDPGFESFYTSAHAARLRRAVGQLHLADRGGAVLRTTLGDLLRRPPVGAAPTTSIREAAQVMAREHVSAILVLEDGHLVGVVTDRDLRSRVLAAGRDPAEPLATVMTPDPETARSDALAFEALMAMVDRNIHHLPVLDVAGQVLGLVSSTDLMRLEHNNPVYLVADIAGAQDVGVLVELASRIPVIVEQLVAEDASARDIGRVVTSLGDAIERRLLTLAETELGPPPVAYCWVVLGSQARHEQGLASDQDNALVLSDEVTSEQDHYFAQLAERVSSGLEACGYPRCPGEVMATNPRWRVSVSTWRSHFAHWLETPEPEAVLNGSIFFDMRPLRGDHRLVEELRAPVLAATGQADLFLAYLARHAVSRRPPLGFFRGLVLEKEGEHRDSLDLKSGGVAAIVELARVHALLHGLPEVGSQARIAAATHAGSLSPGLGAELADALEFVSYLRLRHQGRQVRMGQEPDNFVDPGQLTDFERRHLRDAFRIVRSAQQALGQRLPLDTLS</sequence>
<dbReference type="InterPro" id="IPR051257">
    <property type="entry name" value="Diverse_CBS-Domain"/>
</dbReference>
<dbReference type="InterPro" id="IPR005105">
    <property type="entry name" value="GlnD_Uridyltrans_N"/>
</dbReference>
<dbReference type="Gene3D" id="3.10.580.10">
    <property type="entry name" value="CBS-domain"/>
    <property type="match status" value="1"/>
</dbReference>
<dbReference type="SUPFAM" id="SSF51206">
    <property type="entry name" value="cAMP-binding domain-like"/>
    <property type="match status" value="1"/>
</dbReference>
<dbReference type="SMART" id="SM00100">
    <property type="entry name" value="cNMP"/>
    <property type="match status" value="1"/>
</dbReference>
<dbReference type="InterPro" id="IPR000595">
    <property type="entry name" value="cNMP-bd_dom"/>
</dbReference>
<dbReference type="PANTHER" id="PTHR43080">
    <property type="entry name" value="CBS DOMAIN-CONTAINING PROTEIN CBSX3, MITOCHONDRIAL"/>
    <property type="match status" value="1"/>
</dbReference>
<evidence type="ECO:0000313" key="5">
    <source>
        <dbReference type="EMBL" id="USQ76935.1"/>
    </source>
</evidence>
<feature type="domain" description="Cyclic nucleotide-binding" evidence="3">
    <location>
        <begin position="17"/>
        <end position="115"/>
    </location>
</feature>
<proteinExistence type="predicted"/>
<reference evidence="5" key="1">
    <citation type="submission" date="2022-06" db="EMBL/GenBank/DDBJ databases">
        <title>Ornithinimicrobium JY.X270.</title>
        <authorList>
            <person name="Huang Y."/>
        </authorList>
    </citation>
    <scope>NUCLEOTIDE SEQUENCE</scope>
    <source>
        <strain evidence="5">JY.X270</strain>
    </source>
</reference>
<dbReference type="Pfam" id="PF10335">
    <property type="entry name" value="DUF294_C"/>
    <property type="match status" value="1"/>
</dbReference>
<feature type="domain" description="CBS" evidence="4">
    <location>
        <begin position="223"/>
        <end position="280"/>
    </location>
</feature>
<evidence type="ECO:0000259" key="3">
    <source>
        <dbReference type="PROSITE" id="PS50042"/>
    </source>
</evidence>
<dbReference type="Pfam" id="PF00571">
    <property type="entry name" value="CBS"/>
    <property type="match status" value="2"/>
</dbReference>
<dbReference type="PROSITE" id="PS51371">
    <property type="entry name" value="CBS"/>
    <property type="match status" value="2"/>
</dbReference>
<protein>
    <submittedName>
        <fullName evidence="5">DUF294 nucleotidyltransferase-like domain-containing protein</fullName>
    </submittedName>
</protein>
<dbReference type="PROSITE" id="PS50042">
    <property type="entry name" value="CNMP_BINDING_3"/>
    <property type="match status" value="1"/>
</dbReference>
<name>A0ABY4YK86_9MICO</name>
<dbReference type="CDD" id="cd00038">
    <property type="entry name" value="CAP_ED"/>
    <property type="match status" value="1"/>
</dbReference>
<dbReference type="RefSeq" id="WP_252621638.1">
    <property type="nucleotide sequence ID" value="NZ_CP099490.1"/>
</dbReference>
<dbReference type="CDD" id="cd05401">
    <property type="entry name" value="NT_GlnE_GlnD_like"/>
    <property type="match status" value="1"/>
</dbReference>
<gene>
    <name evidence="5" type="ORF">NF557_03135</name>
</gene>
<keyword evidence="6" id="KW-1185">Reference proteome</keyword>
<dbReference type="CDD" id="cd04587">
    <property type="entry name" value="CBS_pair_CAP-ED_NT_Pol-beta-like_DUF294_assoc"/>
    <property type="match status" value="1"/>
</dbReference>
<dbReference type="InterPro" id="IPR014710">
    <property type="entry name" value="RmlC-like_jellyroll"/>
</dbReference>
<keyword evidence="1 2" id="KW-0129">CBS domain</keyword>
<feature type="domain" description="CBS" evidence="4">
    <location>
        <begin position="159"/>
        <end position="215"/>
    </location>
</feature>
<dbReference type="SUPFAM" id="SSF54631">
    <property type="entry name" value="CBS-domain pair"/>
    <property type="match status" value="1"/>
</dbReference>
<dbReference type="Pfam" id="PF03445">
    <property type="entry name" value="DUF294"/>
    <property type="match status" value="1"/>
</dbReference>